<proteinExistence type="predicted"/>
<accession>A0A2G8RWD6</accession>
<feature type="region of interest" description="Disordered" evidence="1">
    <location>
        <begin position="353"/>
        <end position="383"/>
    </location>
</feature>
<evidence type="ECO:0000256" key="2">
    <source>
        <dbReference type="SAM" id="SignalP"/>
    </source>
</evidence>
<keyword evidence="5" id="KW-1185">Reference proteome</keyword>
<dbReference type="Pfam" id="PF26113">
    <property type="entry name" value="GH16_XgeA"/>
    <property type="match status" value="1"/>
</dbReference>
<dbReference type="PANTHER" id="PTHR10963">
    <property type="entry name" value="GLYCOSYL HYDROLASE-RELATED"/>
    <property type="match status" value="1"/>
</dbReference>
<evidence type="ECO:0000313" key="5">
    <source>
        <dbReference type="Proteomes" id="UP000230002"/>
    </source>
</evidence>
<dbReference type="EMBL" id="AYKW01000045">
    <property type="protein sequence ID" value="PIL25830.1"/>
    <property type="molecule type" value="Genomic_DNA"/>
</dbReference>
<dbReference type="Proteomes" id="UP000230002">
    <property type="component" value="Unassembled WGS sequence"/>
</dbReference>
<feature type="domain" description="GH16" evidence="3">
    <location>
        <begin position="10"/>
        <end position="286"/>
    </location>
</feature>
<sequence length="411" mass="42770">MSLAVPLAYALFSSAPALAAYNLAQEYSGSKFFDGWDWQDHVYDDTTHGHVFYLSEDKAMAKPNPIAYLNDAGNAIIKIDNTTSVDYNNKRNSVRIATHDYFPVGSLFVFDAVHLPYGCAVWPGFWTKGPNWPQDGEIDIMEQVNLAPANQMTLHTEAGCTQASGVQQLGKTVGTDCSAGVNSATGCSVAEAQANSFGAGFAENGGGVWATQFDATGVFIWFWSRKDVPASVSSATNSIDPSTFGTPSAAWPASSCDVGQFFNPQQLVLDITLCGDWAGQPNLYQSSCGGELGNTTVDMCYLYDVINLNQTALANAWFEISYIKVFTQNNASIEVPVSTSGSSVVLSAAANTGAASGTGSGAPTASSTSTSSGNGTSSNTGSGGNGALPSASAYVAALGAAVLAVSSWALL</sequence>
<gene>
    <name evidence="4" type="ORF">GSI_11583</name>
</gene>
<dbReference type="PROSITE" id="PS51762">
    <property type="entry name" value="GH16_2"/>
    <property type="match status" value="1"/>
</dbReference>
<feature type="signal peptide" evidence="2">
    <location>
        <begin position="1"/>
        <end position="19"/>
    </location>
</feature>
<dbReference type="GO" id="GO:0004553">
    <property type="term" value="F:hydrolase activity, hydrolyzing O-glycosyl compounds"/>
    <property type="evidence" value="ECO:0007669"/>
    <property type="project" value="InterPro"/>
</dbReference>
<dbReference type="OrthoDB" id="192832at2759"/>
<dbReference type="InterPro" id="IPR013320">
    <property type="entry name" value="ConA-like_dom_sf"/>
</dbReference>
<dbReference type="PANTHER" id="PTHR10963:SF24">
    <property type="entry name" value="GLYCOSIDASE C21B10.07-RELATED"/>
    <property type="match status" value="1"/>
</dbReference>
<dbReference type="FunFam" id="2.60.120.200:FF:000179">
    <property type="entry name" value="Unplaced genomic scaffold supercont1.19, whole genome shotgun sequence"/>
    <property type="match status" value="1"/>
</dbReference>
<dbReference type="SUPFAM" id="SSF49899">
    <property type="entry name" value="Concanavalin A-like lectins/glucanases"/>
    <property type="match status" value="1"/>
</dbReference>
<dbReference type="STRING" id="1077348.A0A2G8RWD6"/>
<name>A0A2G8RWD6_9APHY</name>
<keyword evidence="2" id="KW-0732">Signal</keyword>
<evidence type="ECO:0000259" key="3">
    <source>
        <dbReference type="PROSITE" id="PS51762"/>
    </source>
</evidence>
<dbReference type="Gene3D" id="2.60.120.200">
    <property type="match status" value="1"/>
</dbReference>
<evidence type="ECO:0000313" key="4">
    <source>
        <dbReference type="EMBL" id="PIL25830.1"/>
    </source>
</evidence>
<dbReference type="GO" id="GO:0009251">
    <property type="term" value="P:glucan catabolic process"/>
    <property type="evidence" value="ECO:0007669"/>
    <property type="project" value="TreeGrafter"/>
</dbReference>
<protein>
    <recommendedName>
        <fullName evidence="3">GH16 domain-containing protein</fullName>
    </recommendedName>
</protein>
<dbReference type="InterPro" id="IPR050546">
    <property type="entry name" value="Glycosyl_Hydrlase_16"/>
</dbReference>
<feature type="chain" id="PRO_5013681427" description="GH16 domain-containing protein" evidence="2">
    <location>
        <begin position="20"/>
        <end position="411"/>
    </location>
</feature>
<reference evidence="4 5" key="1">
    <citation type="journal article" date="2015" name="Sci. Rep.">
        <title>Chromosome-level genome map provides insights into diverse defense mechanisms in the medicinal fungus Ganoderma sinense.</title>
        <authorList>
            <person name="Zhu Y."/>
            <person name="Xu J."/>
            <person name="Sun C."/>
            <person name="Zhou S."/>
            <person name="Xu H."/>
            <person name="Nelson D.R."/>
            <person name="Qian J."/>
            <person name="Song J."/>
            <person name="Luo H."/>
            <person name="Xiang L."/>
            <person name="Li Y."/>
            <person name="Xu Z."/>
            <person name="Ji A."/>
            <person name="Wang L."/>
            <person name="Lu S."/>
            <person name="Hayward A."/>
            <person name="Sun W."/>
            <person name="Li X."/>
            <person name="Schwartz D.C."/>
            <person name="Wang Y."/>
            <person name="Chen S."/>
        </authorList>
    </citation>
    <scope>NUCLEOTIDE SEQUENCE [LARGE SCALE GENOMIC DNA]</scope>
    <source>
        <strain evidence="4 5">ZZ0214-1</strain>
    </source>
</reference>
<dbReference type="AlphaFoldDB" id="A0A2G8RWD6"/>
<dbReference type="CDD" id="cd02181">
    <property type="entry name" value="GH16_fungal_Lam16A_glucanase"/>
    <property type="match status" value="1"/>
</dbReference>
<comment type="caution">
    <text evidence="4">The sequence shown here is derived from an EMBL/GenBank/DDBJ whole genome shotgun (WGS) entry which is preliminary data.</text>
</comment>
<dbReference type="InterPro" id="IPR000757">
    <property type="entry name" value="Beta-glucanase-like"/>
</dbReference>
<feature type="compositionally biased region" description="Low complexity" evidence="1">
    <location>
        <begin position="353"/>
        <end position="380"/>
    </location>
</feature>
<evidence type="ECO:0000256" key="1">
    <source>
        <dbReference type="SAM" id="MobiDB-lite"/>
    </source>
</evidence>
<organism evidence="4 5">
    <name type="scientific">Ganoderma sinense ZZ0214-1</name>
    <dbReference type="NCBI Taxonomy" id="1077348"/>
    <lineage>
        <taxon>Eukaryota</taxon>
        <taxon>Fungi</taxon>
        <taxon>Dikarya</taxon>
        <taxon>Basidiomycota</taxon>
        <taxon>Agaricomycotina</taxon>
        <taxon>Agaricomycetes</taxon>
        <taxon>Polyporales</taxon>
        <taxon>Polyporaceae</taxon>
        <taxon>Ganoderma</taxon>
    </lineage>
</organism>